<reference evidence="2" key="1">
    <citation type="submission" date="2022-05" db="EMBL/GenBank/DDBJ databases">
        <title>A methanotrophic Mycobacterium dominates a cave microbial ecosystem.</title>
        <authorList>
            <person name="Van Spanning R.J.M."/>
            <person name="Guan Q."/>
            <person name="Melkonian C."/>
            <person name="Gallant J."/>
            <person name="Polerecky L."/>
            <person name="Flot J.-F."/>
            <person name="Brandt B.W."/>
            <person name="Braster M."/>
            <person name="Iturbe Espinoza P."/>
            <person name="Aerts J."/>
            <person name="Meima-Franke M."/>
            <person name="Piersma S.R."/>
            <person name="Bunduc C."/>
            <person name="Ummels R."/>
            <person name="Pain A."/>
            <person name="Fleming E.J."/>
            <person name="van der Wel N."/>
            <person name="Gherman V.D."/>
            <person name="Sarbu S.M."/>
            <person name="Bodelier P.L.E."/>
            <person name="Bitter W."/>
        </authorList>
    </citation>
    <scope>NUCLEOTIDE SEQUENCE</scope>
    <source>
        <strain evidence="2">Sulfur Cave</strain>
    </source>
</reference>
<gene>
    <name evidence="2" type="ORF">M5I08_10585</name>
</gene>
<dbReference type="PANTHER" id="PTHR46696">
    <property type="entry name" value="P450, PUTATIVE (EUROFUNG)-RELATED"/>
    <property type="match status" value="1"/>
</dbReference>
<name>A0ABY4QRM9_9MYCO</name>
<evidence type="ECO:0000256" key="1">
    <source>
        <dbReference type="ARBA" id="ARBA00010617"/>
    </source>
</evidence>
<dbReference type="Proteomes" id="UP001056610">
    <property type="component" value="Chromosome"/>
</dbReference>
<keyword evidence="3" id="KW-1185">Reference proteome</keyword>
<dbReference type="PANTHER" id="PTHR46696:SF1">
    <property type="entry name" value="CYTOCHROME P450 YJIB-RELATED"/>
    <property type="match status" value="1"/>
</dbReference>
<proteinExistence type="inferred from homology"/>
<comment type="similarity">
    <text evidence="1">Belongs to the cytochrome P450 family.</text>
</comment>
<sequence length="161" mass="17875">MSRVAKAGWVSADAQIVREVVRDGRFRTIKPRDRSPFRMVQWILAQTDPGVLSPIEPPSMLVTDSPEHTRLRRPVSRSFTPRALDGLRTRIHDIAEGLLRALDGSAPCDLVAEYTSRIPIAVIAEMLPMPPDEAGYLQEAAETTTRLIGGTTASWRDFGPR</sequence>
<dbReference type="RefSeq" id="WP_219069498.1">
    <property type="nucleotide sequence ID" value="NZ_CAJUXY010000057.1"/>
</dbReference>
<evidence type="ECO:0000313" key="2">
    <source>
        <dbReference type="EMBL" id="UQX12616.1"/>
    </source>
</evidence>
<organism evidence="2 3">
    <name type="scientific">Candidatus Mycobacterium methanotrophicum</name>
    <dbReference type="NCBI Taxonomy" id="2943498"/>
    <lineage>
        <taxon>Bacteria</taxon>
        <taxon>Bacillati</taxon>
        <taxon>Actinomycetota</taxon>
        <taxon>Actinomycetes</taxon>
        <taxon>Mycobacteriales</taxon>
        <taxon>Mycobacteriaceae</taxon>
        <taxon>Mycobacterium</taxon>
    </lineage>
</organism>
<accession>A0ABY4QRM9</accession>
<protein>
    <submittedName>
        <fullName evidence="2">Cytochrome P450</fullName>
    </submittedName>
</protein>
<dbReference type="EMBL" id="CP097320">
    <property type="protein sequence ID" value="UQX12616.1"/>
    <property type="molecule type" value="Genomic_DNA"/>
</dbReference>
<evidence type="ECO:0000313" key="3">
    <source>
        <dbReference type="Proteomes" id="UP001056610"/>
    </source>
</evidence>